<dbReference type="InterPro" id="IPR004175">
    <property type="entry name" value="RNA_CPDase"/>
</dbReference>
<sequence>MGQRMFVAVVPPQDVVEELADFLTPREGMPWIDPSQWHLTLAFLASVPDARADDLVERLGVAAARVAPFDVVLGGSGCFPDPSRAKVLWLGVDEVAGESLTRLAKGARAAANVSGATPDGKNFVPHLTLARLKRSIEATTWLRVLDTFSSSRWRVREIELVASHLGEGPRRRPRYETVARLTLSG</sequence>
<evidence type="ECO:0000313" key="4">
    <source>
        <dbReference type="Proteomes" id="UP001382727"/>
    </source>
</evidence>
<organism evidence="3 4">
    <name type="scientific">Janibacter alittae</name>
    <dbReference type="NCBI Taxonomy" id="3115209"/>
    <lineage>
        <taxon>Bacteria</taxon>
        <taxon>Bacillati</taxon>
        <taxon>Actinomycetota</taxon>
        <taxon>Actinomycetes</taxon>
        <taxon>Micrococcales</taxon>
        <taxon>Intrasporangiaceae</taxon>
        <taxon>Janibacter</taxon>
    </lineage>
</organism>
<dbReference type="RefSeq" id="WP_338748044.1">
    <property type="nucleotide sequence ID" value="NZ_CP144913.1"/>
</dbReference>
<dbReference type="Proteomes" id="UP001382727">
    <property type="component" value="Chromosome"/>
</dbReference>
<dbReference type="InterPro" id="IPR009097">
    <property type="entry name" value="Cyclic_Pdiesterase"/>
</dbReference>
<dbReference type="PANTHER" id="PTHR35561">
    <property type="entry name" value="RNA 2',3'-CYCLIC PHOSPHODIESTERASE"/>
    <property type="match status" value="1"/>
</dbReference>
<dbReference type="NCBIfam" id="TIGR02258">
    <property type="entry name" value="2_5_ligase"/>
    <property type="match status" value="1"/>
</dbReference>
<feature type="active site" description="Proton donor" evidence="2">
    <location>
        <position position="38"/>
    </location>
</feature>
<dbReference type="Gene3D" id="3.90.1140.10">
    <property type="entry name" value="Cyclic phosphodiesterase"/>
    <property type="match status" value="1"/>
</dbReference>
<dbReference type="SUPFAM" id="SSF55144">
    <property type="entry name" value="LigT-like"/>
    <property type="match status" value="1"/>
</dbReference>
<evidence type="ECO:0000256" key="1">
    <source>
        <dbReference type="ARBA" id="ARBA00022801"/>
    </source>
</evidence>
<dbReference type="Pfam" id="PF13563">
    <property type="entry name" value="2_5_RNA_ligase2"/>
    <property type="match status" value="1"/>
</dbReference>
<evidence type="ECO:0000313" key="3">
    <source>
        <dbReference type="EMBL" id="WXB75332.1"/>
    </source>
</evidence>
<accession>A0ABZ2ME55</accession>
<dbReference type="HAMAP" id="MF_01940">
    <property type="entry name" value="RNA_CPDase"/>
    <property type="match status" value="1"/>
</dbReference>
<feature type="active site" description="Proton acceptor" evidence="2">
    <location>
        <position position="126"/>
    </location>
</feature>
<protein>
    <recommendedName>
        <fullName evidence="2">RNA 2',3'-cyclic phosphodiesterase</fullName>
        <shortName evidence="2">RNA 2',3'-CPDase</shortName>
        <ecNumber evidence="2">3.1.4.58</ecNumber>
    </recommendedName>
</protein>
<evidence type="ECO:0000256" key="2">
    <source>
        <dbReference type="HAMAP-Rule" id="MF_01940"/>
    </source>
</evidence>
<feature type="short sequence motif" description="HXTX 2" evidence="2">
    <location>
        <begin position="126"/>
        <end position="129"/>
    </location>
</feature>
<comment type="function">
    <text evidence="2">Hydrolyzes RNA 2',3'-cyclic phosphodiester to an RNA 2'-phosphomonoester.</text>
</comment>
<proteinExistence type="inferred from homology"/>
<comment type="catalytic activity">
    <reaction evidence="2">
        <text>a 3'-end 2',3'-cyclophospho-ribonucleotide-RNA + H2O = a 3'-end 2'-phospho-ribonucleotide-RNA + H(+)</text>
        <dbReference type="Rhea" id="RHEA:11828"/>
        <dbReference type="Rhea" id="RHEA-COMP:10464"/>
        <dbReference type="Rhea" id="RHEA-COMP:17353"/>
        <dbReference type="ChEBI" id="CHEBI:15377"/>
        <dbReference type="ChEBI" id="CHEBI:15378"/>
        <dbReference type="ChEBI" id="CHEBI:83064"/>
        <dbReference type="ChEBI" id="CHEBI:173113"/>
        <dbReference type="EC" id="3.1.4.58"/>
    </reaction>
</comment>
<reference evidence="3 4" key="1">
    <citation type="submission" date="2024-02" db="EMBL/GenBank/DDBJ databases">
        <title>Janibacter sp. nov., isolated from gut of marine sandworm.</title>
        <authorList>
            <person name="Kim B."/>
            <person name="Jun M.O."/>
            <person name="Shin N.-R."/>
        </authorList>
    </citation>
    <scope>NUCLEOTIDE SEQUENCE [LARGE SCALE GENOMIC DNA]</scope>
    <source>
        <strain evidence="3 4">A1S7</strain>
    </source>
</reference>
<feature type="short sequence motif" description="HXTX 1" evidence="2">
    <location>
        <begin position="38"/>
        <end position="41"/>
    </location>
</feature>
<dbReference type="EMBL" id="CP144913">
    <property type="protein sequence ID" value="WXB75332.1"/>
    <property type="molecule type" value="Genomic_DNA"/>
</dbReference>
<name>A0ABZ2ME55_9MICO</name>
<comment type="similarity">
    <text evidence="2">Belongs to the 2H phosphoesterase superfamily. ThpR family.</text>
</comment>
<dbReference type="PANTHER" id="PTHR35561:SF1">
    <property type="entry name" value="RNA 2',3'-CYCLIC PHOSPHODIESTERASE"/>
    <property type="match status" value="1"/>
</dbReference>
<dbReference type="EC" id="3.1.4.58" evidence="2"/>
<gene>
    <name evidence="3" type="primary">thpR</name>
    <name evidence="3" type="ORF">V1351_10235</name>
</gene>
<keyword evidence="1 2" id="KW-0378">Hydrolase</keyword>
<keyword evidence="4" id="KW-1185">Reference proteome</keyword>